<evidence type="ECO:0000313" key="2">
    <source>
        <dbReference type="Proteomes" id="UP000502345"/>
    </source>
</evidence>
<dbReference type="Proteomes" id="UP000502345">
    <property type="component" value="Plasmid plas1"/>
</dbReference>
<organism evidence="1 2">
    <name type="scientific">Rhodococcus erythropolis</name>
    <name type="common">Arthrobacter picolinophilus</name>
    <dbReference type="NCBI Taxonomy" id="1833"/>
    <lineage>
        <taxon>Bacteria</taxon>
        <taxon>Bacillati</taxon>
        <taxon>Actinomycetota</taxon>
        <taxon>Actinomycetes</taxon>
        <taxon>Mycobacteriales</taxon>
        <taxon>Nocardiaceae</taxon>
        <taxon>Rhodococcus</taxon>
        <taxon>Rhodococcus erythropolis group</taxon>
    </lineage>
</organism>
<keyword evidence="1" id="KW-0614">Plasmid</keyword>
<protein>
    <submittedName>
        <fullName evidence="1">Uncharacterized protein</fullName>
    </submittedName>
</protein>
<proteinExistence type="predicted"/>
<sequence length="32" mass="3515">MFTALLTGAVSAVEEKERPTIILLKQSKIAQQ</sequence>
<dbReference type="AlphaFoldDB" id="A0A6G9D3L2"/>
<name>A0A6G9D3L2_RHOER</name>
<geneLocation type="plasmid" evidence="1 2">
    <name>plas1</name>
</geneLocation>
<reference evidence="1 2" key="1">
    <citation type="submission" date="2020-03" db="EMBL/GenBank/DDBJ databases">
        <title>Screen low temperature-resistant strains for efficient degradation of petroleum hydrocarbons under the low temperature.</title>
        <authorList>
            <person name="Wang Y."/>
            <person name="Chen J."/>
        </authorList>
    </citation>
    <scope>NUCLEOTIDE SEQUENCE [LARGE SCALE GENOMIC DNA]</scope>
    <source>
        <strain evidence="1 2">KB1</strain>
        <plasmid evidence="1 2">plas1</plasmid>
    </source>
</reference>
<dbReference type="EMBL" id="CP050125">
    <property type="protein sequence ID" value="QIP43769.1"/>
    <property type="molecule type" value="Genomic_DNA"/>
</dbReference>
<accession>A0A6G9D3L2</accession>
<evidence type="ECO:0000313" key="1">
    <source>
        <dbReference type="EMBL" id="QIP43769.1"/>
    </source>
</evidence>
<gene>
    <name evidence="1" type="ORF">G9444_6526</name>
</gene>